<organism evidence="1 2">
    <name type="scientific">Avena sativa</name>
    <name type="common">Oat</name>
    <dbReference type="NCBI Taxonomy" id="4498"/>
    <lineage>
        <taxon>Eukaryota</taxon>
        <taxon>Viridiplantae</taxon>
        <taxon>Streptophyta</taxon>
        <taxon>Embryophyta</taxon>
        <taxon>Tracheophyta</taxon>
        <taxon>Spermatophyta</taxon>
        <taxon>Magnoliopsida</taxon>
        <taxon>Liliopsida</taxon>
        <taxon>Poales</taxon>
        <taxon>Poaceae</taxon>
        <taxon>BOP clade</taxon>
        <taxon>Pooideae</taxon>
        <taxon>Poodae</taxon>
        <taxon>Poeae</taxon>
        <taxon>Poeae Chloroplast Group 1 (Aveneae type)</taxon>
        <taxon>Aveninae</taxon>
        <taxon>Avena</taxon>
    </lineage>
</organism>
<evidence type="ECO:0000313" key="1">
    <source>
        <dbReference type="EnsemblPlants" id="AVESA.00010b.r2.6CG1134370.1.CDS"/>
    </source>
</evidence>
<accession>A0ACD5ZAH4</accession>
<keyword evidence="2" id="KW-1185">Reference proteome</keyword>
<proteinExistence type="predicted"/>
<reference evidence="1" key="2">
    <citation type="submission" date="2025-09" db="UniProtKB">
        <authorList>
            <consortium name="EnsemblPlants"/>
        </authorList>
    </citation>
    <scope>IDENTIFICATION</scope>
</reference>
<protein>
    <submittedName>
        <fullName evidence="1">Uncharacterized protein</fullName>
    </submittedName>
</protein>
<reference evidence="1" key="1">
    <citation type="submission" date="2021-05" db="EMBL/GenBank/DDBJ databases">
        <authorList>
            <person name="Scholz U."/>
            <person name="Mascher M."/>
            <person name="Fiebig A."/>
        </authorList>
    </citation>
    <scope>NUCLEOTIDE SEQUENCE [LARGE SCALE GENOMIC DNA]</scope>
</reference>
<evidence type="ECO:0000313" key="2">
    <source>
        <dbReference type="Proteomes" id="UP001732700"/>
    </source>
</evidence>
<dbReference type="Proteomes" id="UP001732700">
    <property type="component" value="Chromosome 6C"/>
</dbReference>
<sequence>MEAAADDLLAALSSPSSRPGLHSRFAAYLQPFSPHLPAANPNPTKPPPKRTTKQPKQHPPPPDAAAVRPLAKRFLPFLCRALQLLPPLVRPNPSSVDADELLEIYGLVLDCLAAISTCLAGKPYSVLLQRGRFVVCLESSGHYARAEAEAAATLDALRWALSPTPTAAKLSRGAASAAPLLPEPVAAGEAGADPEITTLAVELTVCLANCASKGKVKEAAPYERVLVLVDQLRPWLRILTEDSSRKYLSPLVNALSRCAIFLAAESEFFNPNLVRDFCAATLGECEKAQMIERLLTVARKICSSVDLSCGGSTQLLHDVLKTAVQCILRVKADLPKYVNEFLEFLACFSRSFLSSNRNAHSGVSELLYGQGGYFSEISSPITSVLHLYATGLHFSAQQIESEDHPTVSVDFLKKNEKNLQTLNTALGTLARIFCFTDGKSNQRDSLAKYSSRPTDAGHPIKKHNCSYCQSHEHIYFVAYFDSLEFVCKILVQHANLFWKNFSEGKTVPNSGNMTCALMALDQFIDSCLVAYSCTKRSEEEKEQLHEQRGTLMRSLVSAIKISFVTNEAIQSRRACFLSAISSTWIKLDELNFLISSTGNIGVTLYNVGHLEEAPKALELCCQATWAHTKLFYCRLSGRMEGHIITEDLPKDTLKNIITDAFARIAKMVDILHRCGSKVIRDVVVKSLSELLSYGDTSDYRKSYLILIKLWVKITIKDFENEQLVDSAPLLYHSLMGYPSPLPKKLIGLILEQELLAYGAMESRAAMLCANMQNRIIDILLNEIYCSKEYYLDRSKILVRKAHTLRASGVQNISSCLKSLSEAVSLLRDILLDSSQGNAIVIHELTIAYCLHAHCAQEANHDDKVIFENRSAEQVIFENARSVVGLWSKMGTLHHCSPGMIFQQPSETLVPLLCSLVDLLAMKGCFELQFELCKLMIMIWKQENLSLEKLLSMLFINGRLNHACCHLPMDQQLVSYVAQHLGVDCHNMIFWRNCFKEDYPSLTIFLQRLWPVDFFSQSCEHSIGNEFSFSASVDEIDKVASSLASEVPSNSQSTYLAGCIYYDLSERLLSSGQVPQAISYGREALQLRKKLLKKKFKFNLGKFVGRESQCSGGQGFVSLEAWGPTMAEIWPDCTRPSSMGDSFLTPWNVLRCYLESILQVAVMHELIGDGAEAEILLQTGKEISCSQGLPIFAVNFTSVLGQLYCKRQLWDAADCELKHARKLLADNNEFISCKTCMLSLEISVDVQAGDLFWNLFEKDLKKQSTRNLSSALGMYQSSMEKFNNTGFEFSAGSCDKLNTSCILCSKDCIAETKCGTCNQGKEPLVTNDVVLPPCTPCLLFNQAPTDQYNGLVGLQSEREKLKDAKSAPPLDVKVKRTSRTSSRLAKEQNVAAHAKTRTTRSSKRTAHVKSEKDLAELNSKNEISCSNELSTEALVYGKVNCSLDGVDRSRDDICNMFGCWNCLFVNSLKFECIENILQFRKDCMRRRHLVSLLLKTARALGAQGGKHGAHEVHNIYLQCISLLYFRSLPQGCYKTYGSNLIGLITKENTGDFLSLERAEILCSMSFFLLKGFLSEQSRDGCCIFSSLQMSDVVSWLLKAFVLSGESPSLLQEVCRLLTCIFLLSTIDSTVQLPLYSKGSLSLNHWAAYFHQTSVGTHLNCHYLASLQAVPRKTDKKVVAGDSTDEVPKLIRFSSADMEHLEKHVTKFFHELPDVPIVCISMLGGDFVNVLGETLLLPALFPAWMLISRFDSTNKPITMLLPVDPISKEAQNGDSPIKELDNPTGGSDKKWKCPWSYTIIDYVAPTFKKLLEDNFRSLSGATHIAKDGQANTRRWWSDRMKLNDDLDEILEDMEKLWLGPWKCLLLGHQLADHLSEAVLGNLITGLESEFQLEVDPALIKAILGGVASVDELNEGVSQLISYKGYFGRGGCCGRDRLRAFCCQIDAEGLVTLEHLCNGLVNELSEPVDRNPVILVLDTDVQMLPWENLPALRNQEIYRMPSIQSIFLALTRSTNHHEDASTIAPPFPVIDPFDAFYLLNPSGDLVSTQEEFDQLFKNYEWKGSAGNAPTAEELVLALRNHDLFLYFGHGSGSQYVSGKEIEKLDNCAAALLMGCSSGTLHCKGGYAPQGAPLSYLFAGSPSVIANLWDVSDKDIDRFSKALLNSWLQENFAAAKNCSKCCPLTQEFESMTIAMKDNGRSRRKGTRGQKQKQTVGIDDSSNCCNCGHRRIASHISEARRACRLPLMIGASPVCYGVPTVIKKK</sequence>
<name>A0ACD5ZAH4_AVESA</name>
<dbReference type="EnsemblPlants" id="AVESA.00010b.r2.6CG1134370.1">
    <property type="protein sequence ID" value="AVESA.00010b.r2.6CG1134370.1.CDS"/>
    <property type="gene ID" value="AVESA.00010b.r2.6CG1134370"/>
</dbReference>